<feature type="region of interest" description="Disordered" evidence="9">
    <location>
        <begin position="343"/>
        <end position="365"/>
    </location>
</feature>
<keyword evidence="11" id="KW-1185">Reference proteome</keyword>
<dbReference type="InterPro" id="IPR048050">
    <property type="entry name" value="ANTH_N_plant"/>
</dbReference>
<sequence length="550" mass="61322">MFCWNRMGTSSQHGLRKAIGALKDTTKVGLARVNADDKMHLDVAIVKATNHEEVVPKEKHVRTLLNAVSASSRSDVAFCIHALLKRLAKTHTWTVALKTLIIVHRALRADPSFNQELIVLGRDRGLMLNAAHFTDDSSPQAWNYSVWIRAYALYLEERIECFHVLKYDVDKDQSRNRRLDTPHLLEQLPVLQELLHRLLSCKPEGAALYNHLIHYALSIIVGESVRLYIAITDGILNLVDKYFEMKHRHAVKALQIYRKAGNQASQLSEFFEICRGLHHGQGQKYLRIKPLPESFLTAMEDYVKEAPEVLALPYTAIKDDQDAAPNETPTPESDLLIDYNQDTDVQEKSSPSVTSSDQPQNGSKQAVAKLEIADLLCFDDPTEDEKSSLALAIVESENPSIAGNDVSLAPAATGWELALFCAPSSNGAAIAENNLIGELDRVTLDSLYDQAMATTTTNQERAYNFGQVSMNPFEDDYNQDIFCGSSNVTPRTDVQMAAMTQQLTYIMQQQQQQQQSPMAMVGYDSTNPFGNPFVEQSVPSHPPDTHAGLI</sequence>
<dbReference type="GO" id="GO:0006900">
    <property type="term" value="P:vesicle budding from membrane"/>
    <property type="evidence" value="ECO:0007669"/>
    <property type="project" value="TreeGrafter"/>
</dbReference>
<comment type="subcellular location">
    <subcellularLocation>
        <location evidence="1">Cytoplasmic vesicle</location>
        <location evidence="1">Clathrin-coated vesicle</location>
    </subcellularLocation>
    <subcellularLocation>
        <location evidence="2">Golgi apparatus</location>
    </subcellularLocation>
    <subcellularLocation>
        <location evidence="3">Membrane</location>
        <location evidence="3">Clathrin-coated pit</location>
    </subcellularLocation>
</comment>
<dbReference type="GO" id="GO:0000149">
    <property type="term" value="F:SNARE binding"/>
    <property type="evidence" value="ECO:0007669"/>
    <property type="project" value="TreeGrafter"/>
</dbReference>
<keyword evidence="4" id="KW-0254">Endocytosis</keyword>
<protein>
    <submittedName>
        <fullName evidence="12">Clathrin assembly protein At5g35200</fullName>
    </submittedName>
</protein>
<dbReference type="InterPro" id="IPR045192">
    <property type="entry name" value="AP180-like"/>
</dbReference>
<dbReference type="PANTHER" id="PTHR22951">
    <property type="entry name" value="CLATHRIN ASSEMBLY PROTEIN"/>
    <property type="match status" value="1"/>
</dbReference>
<dbReference type="SMART" id="SM00273">
    <property type="entry name" value="ENTH"/>
    <property type="match status" value="1"/>
</dbReference>
<dbReference type="InterPro" id="IPR008942">
    <property type="entry name" value="ENTH_VHS"/>
</dbReference>
<feature type="compositionally biased region" description="Polar residues" evidence="9">
    <location>
        <begin position="343"/>
        <end position="364"/>
    </location>
</feature>
<evidence type="ECO:0000256" key="4">
    <source>
        <dbReference type="ARBA" id="ARBA00022583"/>
    </source>
</evidence>
<dbReference type="InterPro" id="IPR013809">
    <property type="entry name" value="ENTH"/>
</dbReference>
<evidence type="ECO:0000256" key="2">
    <source>
        <dbReference type="ARBA" id="ARBA00004555"/>
    </source>
</evidence>
<dbReference type="KEGG" id="dzi:111303393"/>
<evidence type="ECO:0000256" key="7">
    <source>
        <dbReference type="ARBA" id="ARBA00023176"/>
    </source>
</evidence>
<dbReference type="InterPro" id="IPR014712">
    <property type="entry name" value="ANTH_dom_sf"/>
</dbReference>
<dbReference type="GO" id="GO:0005794">
    <property type="term" value="C:Golgi apparatus"/>
    <property type="evidence" value="ECO:0007669"/>
    <property type="project" value="UniProtKB-SubCell"/>
</dbReference>
<dbReference type="RefSeq" id="XP_022755362.1">
    <property type="nucleotide sequence ID" value="XM_022899627.1"/>
</dbReference>
<keyword evidence="6" id="KW-0472">Membrane</keyword>
<dbReference type="SUPFAM" id="SSF48464">
    <property type="entry name" value="ENTH/VHS domain"/>
    <property type="match status" value="1"/>
</dbReference>
<dbReference type="CDD" id="cd03564">
    <property type="entry name" value="ANTH_N"/>
    <property type="match status" value="1"/>
</dbReference>
<evidence type="ECO:0000256" key="1">
    <source>
        <dbReference type="ARBA" id="ARBA00004132"/>
    </source>
</evidence>
<evidence type="ECO:0000256" key="3">
    <source>
        <dbReference type="ARBA" id="ARBA00004600"/>
    </source>
</evidence>
<keyword evidence="5" id="KW-0333">Golgi apparatus</keyword>
<dbReference type="GeneID" id="111303393"/>
<proteinExistence type="predicted"/>
<evidence type="ECO:0000313" key="11">
    <source>
        <dbReference type="Proteomes" id="UP000515121"/>
    </source>
</evidence>
<dbReference type="GO" id="GO:0072583">
    <property type="term" value="P:clathrin-dependent endocytosis"/>
    <property type="evidence" value="ECO:0007669"/>
    <property type="project" value="InterPro"/>
</dbReference>
<name>A0A6P5ZS46_DURZI</name>
<evidence type="ECO:0000259" key="10">
    <source>
        <dbReference type="PROSITE" id="PS50942"/>
    </source>
</evidence>
<dbReference type="GO" id="GO:0032050">
    <property type="term" value="F:clathrin heavy chain binding"/>
    <property type="evidence" value="ECO:0007669"/>
    <property type="project" value="TreeGrafter"/>
</dbReference>
<accession>A0A6P5ZS46</accession>
<dbReference type="Gene3D" id="1.25.40.90">
    <property type="match status" value="1"/>
</dbReference>
<dbReference type="OrthoDB" id="44015at2759"/>
<evidence type="ECO:0000256" key="6">
    <source>
        <dbReference type="ARBA" id="ARBA00023136"/>
    </source>
</evidence>
<dbReference type="GO" id="GO:0030136">
    <property type="term" value="C:clathrin-coated vesicle"/>
    <property type="evidence" value="ECO:0007669"/>
    <property type="project" value="UniProtKB-SubCell"/>
</dbReference>
<evidence type="ECO:0000256" key="9">
    <source>
        <dbReference type="SAM" id="MobiDB-lite"/>
    </source>
</evidence>
<evidence type="ECO:0000313" key="12">
    <source>
        <dbReference type="RefSeq" id="XP_022755362.1"/>
    </source>
</evidence>
<dbReference type="Pfam" id="PF07651">
    <property type="entry name" value="ANTH"/>
    <property type="match status" value="1"/>
</dbReference>
<evidence type="ECO:0000256" key="8">
    <source>
        <dbReference type="ARBA" id="ARBA00023329"/>
    </source>
</evidence>
<evidence type="ECO:0000256" key="5">
    <source>
        <dbReference type="ARBA" id="ARBA00023034"/>
    </source>
</evidence>
<dbReference type="FunFam" id="1.20.58.150:FF:000005">
    <property type="entry name" value="putative clathrin assembly protein At2g25430"/>
    <property type="match status" value="1"/>
</dbReference>
<dbReference type="PROSITE" id="PS50942">
    <property type="entry name" value="ENTH"/>
    <property type="match status" value="1"/>
</dbReference>
<organism evidence="11 12">
    <name type="scientific">Durio zibethinus</name>
    <name type="common">Durian</name>
    <dbReference type="NCBI Taxonomy" id="66656"/>
    <lineage>
        <taxon>Eukaryota</taxon>
        <taxon>Viridiplantae</taxon>
        <taxon>Streptophyta</taxon>
        <taxon>Embryophyta</taxon>
        <taxon>Tracheophyta</taxon>
        <taxon>Spermatophyta</taxon>
        <taxon>Magnoliopsida</taxon>
        <taxon>eudicotyledons</taxon>
        <taxon>Gunneridae</taxon>
        <taxon>Pentapetalae</taxon>
        <taxon>rosids</taxon>
        <taxon>malvids</taxon>
        <taxon>Malvales</taxon>
        <taxon>Malvaceae</taxon>
        <taxon>Helicteroideae</taxon>
        <taxon>Durio</taxon>
    </lineage>
</organism>
<dbReference type="SUPFAM" id="SSF89009">
    <property type="entry name" value="GAT-like domain"/>
    <property type="match status" value="1"/>
</dbReference>
<reference evidence="12" key="1">
    <citation type="submission" date="2025-08" db="UniProtKB">
        <authorList>
            <consortium name="RefSeq"/>
        </authorList>
    </citation>
    <scope>IDENTIFICATION</scope>
    <source>
        <tissue evidence="12">Fruit stalk</tissue>
    </source>
</reference>
<keyword evidence="7" id="KW-0168">Coated pit</keyword>
<dbReference type="InterPro" id="IPR011417">
    <property type="entry name" value="ANTH_dom"/>
</dbReference>
<dbReference type="Proteomes" id="UP000515121">
    <property type="component" value="Unplaced"/>
</dbReference>
<dbReference type="Gene3D" id="1.20.58.150">
    <property type="entry name" value="ANTH domain"/>
    <property type="match status" value="1"/>
</dbReference>
<dbReference type="GO" id="GO:0048268">
    <property type="term" value="P:clathrin coat assembly"/>
    <property type="evidence" value="ECO:0007669"/>
    <property type="project" value="InterPro"/>
</dbReference>
<dbReference type="PANTHER" id="PTHR22951:SF97">
    <property type="entry name" value="ENTH DOMAIN-CONTAINING PROTEIN"/>
    <property type="match status" value="1"/>
</dbReference>
<dbReference type="GO" id="GO:0005545">
    <property type="term" value="F:1-phosphatidylinositol binding"/>
    <property type="evidence" value="ECO:0007669"/>
    <property type="project" value="InterPro"/>
</dbReference>
<dbReference type="AlphaFoldDB" id="A0A6P5ZS46"/>
<gene>
    <name evidence="12" type="primary">LOC111303393</name>
</gene>
<keyword evidence="8" id="KW-0968">Cytoplasmic vesicle</keyword>
<dbReference type="GO" id="GO:0005546">
    <property type="term" value="F:phosphatidylinositol-4,5-bisphosphate binding"/>
    <property type="evidence" value="ECO:0007669"/>
    <property type="project" value="TreeGrafter"/>
</dbReference>
<dbReference type="GO" id="GO:0005905">
    <property type="term" value="C:clathrin-coated pit"/>
    <property type="evidence" value="ECO:0007669"/>
    <property type="project" value="UniProtKB-SubCell"/>
</dbReference>
<feature type="domain" description="ENTH" evidence="10">
    <location>
        <begin position="33"/>
        <end position="169"/>
    </location>
</feature>